<accession>A0A315XN01</accession>
<evidence type="ECO:0000313" key="2">
    <source>
        <dbReference type="Proteomes" id="UP000251717"/>
    </source>
</evidence>
<comment type="caution">
    <text evidence="1">The sequence shown here is derived from an EMBL/GenBank/DDBJ whole genome shotgun (WGS) entry which is preliminary data.</text>
</comment>
<name>A0A315XN01_9EURY</name>
<dbReference type="EMBL" id="MZGS01000017">
    <property type="protein sequence ID" value="PWB87695.1"/>
    <property type="molecule type" value="Genomic_DNA"/>
</dbReference>
<proteinExistence type="predicted"/>
<protein>
    <submittedName>
        <fullName evidence="1">Uncharacterized protein</fullName>
    </submittedName>
</protein>
<gene>
    <name evidence="1" type="ORF">MBBTH_06640</name>
</gene>
<dbReference type="RefSeq" id="WP_116591637.1">
    <property type="nucleotide sequence ID" value="NZ_JBGUNC010000021.1"/>
</dbReference>
<keyword evidence="2" id="KW-1185">Reference proteome</keyword>
<dbReference type="Proteomes" id="UP000251717">
    <property type="component" value="Unassembled WGS sequence"/>
</dbReference>
<evidence type="ECO:0000313" key="1">
    <source>
        <dbReference type="EMBL" id="PWB87695.1"/>
    </source>
</evidence>
<reference evidence="1 2" key="1">
    <citation type="submission" date="2017-03" db="EMBL/GenBank/DDBJ databases">
        <title>Genome sequence of Methanobrevibacter thaueri.</title>
        <authorList>
            <person name="Poehlein A."/>
            <person name="Seedorf H."/>
            <person name="Daniel R."/>
        </authorList>
    </citation>
    <scope>NUCLEOTIDE SEQUENCE [LARGE SCALE GENOMIC DNA]</scope>
    <source>
        <strain evidence="1 2">DSM 11995</strain>
    </source>
</reference>
<organism evidence="1 2">
    <name type="scientific">Methanobrevibacter thaueri</name>
    <dbReference type="NCBI Taxonomy" id="190975"/>
    <lineage>
        <taxon>Archaea</taxon>
        <taxon>Methanobacteriati</taxon>
        <taxon>Methanobacteriota</taxon>
        <taxon>Methanomada group</taxon>
        <taxon>Methanobacteria</taxon>
        <taxon>Methanobacteriales</taxon>
        <taxon>Methanobacteriaceae</taxon>
        <taxon>Methanobrevibacter</taxon>
    </lineage>
</organism>
<sequence>MYELDGINISDLNYDRVCLNCKHWQVNVQIRGPADGVICRLGRGHTEPTDTCPEFALNSTFDSLQDPNKYQDKSKKLYVFKNL</sequence>
<dbReference type="AlphaFoldDB" id="A0A315XN01"/>